<sequence length="233" mass="24267">MVALVLAAALVGYLTVITPLLGKHTYDRLARTRDRDPDALGRTYRLWITETWAIAAVALITAHLAGLGPEQIGLSLGSDPAYTAALLGGMVLAVAGVAVAQRRGLRLPAPAPGASALLPRTAKERRQAIALSITAGVCEELIFRGVLIGLGAHVLGLPLPVAAGLSLAVFVFGHLYQGWKSMLVVALLGLVLTFAYLRTGGLLLPIAMHILIDVRGLVLSPADGPREAAAVRG</sequence>
<evidence type="ECO:0000313" key="3">
    <source>
        <dbReference type="EMBL" id="ADG89970.1"/>
    </source>
</evidence>
<feature type="transmembrane region" description="Helical" evidence="1">
    <location>
        <begin position="46"/>
        <end position="68"/>
    </location>
</feature>
<organism evidence="3 4">
    <name type="scientific">Thermobispora bispora (strain ATCC 19993 / DSM 43833 / CBS 139.67 / JCM 10125 / KCTC 9307 / NBRC 14880 / R51)</name>
    <dbReference type="NCBI Taxonomy" id="469371"/>
    <lineage>
        <taxon>Bacteria</taxon>
        <taxon>Bacillati</taxon>
        <taxon>Actinomycetota</taxon>
        <taxon>Actinomycetes</taxon>
        <taxon>Streptosporangiales</taxon>
        <taxon>Streptosporangiaceae</taxon>
        <taxon>Thermobispora</taxon>
    </lineage>
</organism>
<evidence type="ECO:0000256" key="1">
    <source>
        <dbReference type="SAM" id="Phobius"/>
    </source>
</evidence>
<dbReference type="AlphaFoldDB" id="D6Y908"/>
<dbReference type="OrthoDB" id="2357478at2"/>
<feature type="transmembrane region" description="Helical" evidence="1">
    <location>
        <begin position="157"/>
        <end position="176"/>
    </location>
</feature>
<accession>D6Y908</accession>
<reference evidence="3 4" key="1">
    <citation type="submission" date="2010-01" db="EMBL/GenBank/DDBJ databases">
        <title>The complete genome of Thermobispora bispora DSM 43833.</title>
        <authorList>
            <consortium name="US DOE Joint Genome Institute (JGI-PGF)"/>
            <person name="Lucas S."/>
            <person name="Copeland A."/>
            <person name="Lapidus A."/>
            <person name="Glavina del Rio T."/>
            <person name="Dalin E."/>
            <person name="Tice H."/>
            <person name="Bruce D."/>
            <person name="Goodwin L."/>
            <person name="Pitluck S."/>
            <person name="Kyrpides N."/>
            <person name="Mavromatis K."/>
            <person name="Ivanova N."/>
            <person name="Mikhailova N."/>
            <person name="Chertkov O."/>
            <person name="Brettin T."/>
            <person name="Detter J.C."/>
            <person name="Han C."/>
            <person name="Larimer F."/>
            <person name="Land M."/>
            <person name="Hauser L."/>
            <person name="Markowitz V."/>
            <person name="Cheng J.-F."/>
            <person name="Hugenholtz P."/>
            <person name="Woyke T."/>
            <person name="Wu D."/>
            <person name="Jando M."/>
            <person name="Schneider S."/>
            <person name="Klenk H.-P."/>
            <person name="Eisen J.A."/>
        </authorList>
    </citation>
    <scope>NUCLEOTIDE SEQUENCE [LARGE SCALE GENOMIC DNA]</scope>
    <source>
        <strain evidence="4">ATCC 19993 / DSM 43833 / CBS 139.67 / JCM 10125 / KCTC 9307 / NBRC 14880 / R51</strain>
    </source>
</reference>
<name>D6Y908_THEBD</name>
<feature type="transmembrane region" description="Helical" evidence="1">
    <location>
        <begin position="80"/>
        <end position="100"/>
    </location>
</feature>
<dbReference type="eggNOG" id="COG1266">
    <property type="taxonomic scope" value="Bacteria"/>
</dbReference>
<keyword evidence="1" id="KW-0812">Transmembrane</keyword>
<feature type="domain" description="CAAX prenyl protease 2/Lysostaphin resistance protein A-like" evidence="2">
    <location>
        <begin position="128"/>
        <end position="214"/>
    </location>
</feature>
<feature type="transmembrane region" description="Helical" evidence="1">
    <location>
        <begin position="183"/>
        <end position="212"/>
    </location>
</feature>
<dbReference type="KEGG" id="tbi:Tbis_3280"/>
<dbReference type="GO" id="GO:0080120">
    <property type="term" value="P:CAAX-box protein maturation"/>
    <property type="evidence" value="ECO:0007669"/>
    <property type="project" value="UniProtKB-ARBA"/>
</dbReference>
<keyword evidence="4" id="KW-1185">Reference proteome</keyword>
<dbReference type="GO" id="GO:0004175">
    <property type="term" value="F:endopeptidase activity"/>
    <property type="evidence" value="ECO:0007669"/>
    <property type="project" value="UniProtKB-ARBA"/>
</dbReference>
<dbReference type="InterPro" id="IPR003675">
    <property type="entry name" value="Rce1/LyrA-like_dom"/>
</dbReference>
<keyword evidence="1" id="KW-1133">Transmembrane helix</keyword>
<dbReference type="HOGENOM" id="CLU_091584_0_0_11"/>
<keyword evidence="1" id="KW-0472">Membrane</keyword>
<proteinExistence type="predicted"/>
<gene>
    <name evidence="3" type="ordered locus">Tbis_3280</name>
</gene>
<dbReference type="STRING" id="469371.Tbis_3280"/>
<evidence type="ECO:0000313" key="4">
    <source>
        <dbReference type="Proteomes" id="UP000006640"/>
    </source>
</evidence>
<dbReference type="EMBL" id="CP001874">
    <property type="protein sequence ID" value="ADG89970.1"/>
    <property type="molecule type" value="Genomic_DNA"/>
</dbReference>
<evidence type="ECO:0000259" key="2">
    <source>
        <dbReference type="Pfam" id="PF02517"/>
    </source>
</evidence>
<dbReference type="Proteomes" id="UP000006640">
    <property type="component" value="Chromosome"/>
</dbReference>
<protein>
    <submittedName>
        <fullName evidence="3">Abortive infection protein</fullName>
    </submittedName>
</protein>
<dbReference type="RefSeq" id="WP_013133503.1">
    <property type="nucleotide sequence ID" value="NC_014165.1"/>
</dbReference>
<dbReference type="Pfam" id="PF02517">
    <property type="entry name" value="Rce1-like"/>
    <property type="match status" value="1"/>
</dbReference>